<gene>
    <name evidence="2" type="ORF">K452DRAFT_316818</name>
</gene>
<dbReference type="PANTHER" id="PTHR42695:SF5">
    <property type="entry name" value="GLUTAMINE AMIDOTRANSFERASE YLR126C-RELATED"/>
    <property type="match status" value="1"/>
</dbReference>
<evidence type="ECO:0000313" key="3">
    <source>
        <dbReference type="Proteomes" id="UP000799438"/>
    </source>
</evidence>
<dbReference type="GO" id="GO:0005634">
    <property type="term" value="C:nucleus"/>
    <property type="evidence" value="ECO:0007669"/>
    <property type="project" value="TreeGrafter"/>
</dbReference>
<dbReference type="AlphaFoldDB" id="A0A6A6BIV6"/>
<dbReference type="RefSeq" id="XP_033399771.1">
    <property type="nucleotide sequence ID" value="XM_033544004.1"/>
</dbReference>
<sequence>MPHKQSSAPKIAVLVNTYRRYSFEPSTRDSFTTTILGVAPSAKIDFYDPVDAQEYPRADDYDLVVLSGGTADINAPEPWVLKMFEFIRATVAASTVKLVGVCWGHQAVHVALGGRLVVMEEPELGVTTIKLTPQGGAFFDFAAEASKLDMHQFHRRKIVDPAPEFVPLTEDNQSFMSPDNRILTFQGHPEMNAKLAQSILADAPKYTEKLTAERRDGVSKAMEREQDGKAIFERIIRWINEK</sequence>
<dbReference type="GeneID" id="54301501"/>
<evidence type="ECO:0000259" key="1">
    <source>
        <dbReference type="Pfam" id="PF00117"/>
    </source>
</evidence>
<evidence type="ECO:0000313" key="2">
    <source>
        <dbReference type="EMBL" id="KAF2144059.1"/>
    </source>
</evidence>
<dbReference type="InterPro" id="IPR044992">
    <property type="entry name" value="ChyE-like"/>
</dbReference>
<dbReference type="PROSITE" id="PS51273">
    <property type="entry name" value="GATASE_TYPE_1"/>
    <property type="match status" value="1"/>
</dbReference>
<keyword evidence="3" id="KW-1185">Reference proteome</keyword>
<dbReference type="Pfam" id="PF00117">
    <property type="entry name" value="GATase"/>
    <property type="match status" value="1"/>
</dbReference>
<name>A0A6A6BIV6_9PEZI</name>
<accession>A0A6A6BIV6</accession>
<dbReference type="GO" id="GO:0005829">
    <property type="term" value="C:cytosol"/>
    <property type="evidence" value="ECO:0007669"/>
    <property type="project" value="TreeGrafter"/>
</dbReference>
<dbReference type="InterPro" id="IPR029062">
    <property type="entry name" value="Class_I_gatase-like"/>
</dbReference>
<dbReference type="Proteomes" id="UP000799438">
    <property type="component" value="Unassembled WGS sequence"/>
</dbReference>
<dbReference type="SUPFAM" id="SSF52317">
    <property type="entry name" value="Class I glutamine amidotransferase-like"/>
    <property type="match status" value="1"/>
</dbReference>
<dbReference type="OrthoDB" id="92161at2759"/>
<dbReference type="Gene3D" id="3.40.50.880">
    <property type="match status" value="1"/>
</dbReference>
<dbReference type="InterPro" id="IPR017926">
    <property type="entry name" value="GATASE"/>
</dbReference>
<reference evidence="2" key="1">
    <citation type="journal article" date="2020" name="Stud. Mycol.">
        <title>101 Dothideomycetes genomes: a test case for predicting lifestyles and emergence of pathogens.</title>
        <authorList>
            <person name="Haridas S."/>
            <person name="Albert R."/>
            <person name="Binder M."/>
            <person name="Bloem J."/>
            <person name="Labutti K."/>
            <person name="Salamov A."/>
            <person name="Andreopoulos B."/>
            <person name="Baker S."/>
            <person name="Barry K."/>
            <person name="Bills G."/>
            <person name="Bluhm B."/>
            <person name="Cannon C."/>
            <person name="Castanera R."/>
            <person name="Culley D."/>
            <person name="Daum C."/>
            <person name="Ezra D."/>
            <person name="Gonzalez J."/>
            <person name="Henrissat B."/>
            <person name="Kuo A."/>
            <person name="Liang C."/>
            <person name="Lipzen A."/>
            <person name="Lutzoni F."/>
            <person name="Magnuson J."/>
            <person name="Mondo S."/>
            <person name="Nolan M."/>
            <person name="Ohm R."/>
            <person name="Pangilinan J."/>
            <person name="Park H.-J."/>
            <person name="Ramirez L."/>
            <person name="Alfaro M."/>
            <person name="Sun H."/>
            <person name="Tritt A."/>
            <person name="Yoshinaga Y."/>
            <person name="Zwiers L.-H."/>
            <person name="Turgeon B."/>
            <person name="Goodwin S."/>
            <person name="Spatafora J."/>
            <person name="Crous P."/>
            <person name="Grigoriev I."/>
        </authorList>
    </citation>
    <scope>NUCLEOTIDE SEQUENCE</scope>
    <source>
        <strain evidence="2">CBS 121167</strain>
    </source>
</reference>
<dbReference type="CDD" id="cd01741">
    <property type="entry name" value="GATase1_1"/>
    <property type="match status" value="1"/>
</dbReference>
<dbReference type="PANTHER" id="PTHR42695">
    <property type="entry name" value="GLUTAMINE AMIDOTRANSFERASE YLR126C-RELATED"/>
    <property type="match status" value="1"/>
</dbReference>
<organism evidence="2 3">
    <name type="scientific">Aplosporella prunicola CBS 121167</name>
    <dbReference type="NCBI Taxonomy" id="1176127"/>
    <lineage>
        <taxon>Eukaryota</taxon>
        <taxon>Fungi</taxon>
        <taxon>Dikarya</taxon>
        <taxon>Ascomycota</taxon>
        <taxon>Pezizomycotina</taxon>
        <taxon>Dothideomycetes</taxon>
        <taxon>Dothideomycetes incertae sedis</taxon>
        <taxon>Botryosphaeriales</taxon>
        <taxon>Aplosporellaceae</taxon>
        <taxon>Aplosporella</taxon>
    </lineage>
</organism>
<protein>
    <recommendedName>
        <fullName evidence="1">Glutamine amidotransferase domain-containing protein</fullName>
    </recommendedName>
</protein>
<proteinExistence type="predicted"/>
<dbReference type="EMBL" id="ML995480">
    <property type="protein sequence ID" value="KAF2144059.1"/>
    <property type="molecule type" value="Genomic_DNA"/>
</dbReference>
<feature type="domain" description="Glutamine amidotransferase" evidence="1">
    <location>
        <begin position="54"/>
        <end position="196"/>
    </location>
</feature>